<reference evidence="2" key="2">
    <citation type="submission" date="2022-01" db="EMBL/GenBank/DDBJ databases">
        <authorList>
            <person name="Yamashiro T."/>
            <person name="Shiraishi A."/>
            <person name="Satake H."/>
            <person name="Nakayama K."/>
        </authorList>
    </citation>
    <scope>NUCLEOTIDE SEQUENCE</scope>
</reference>
<dbReference type="EMBL" id="BQNB010015694">
    <property type="protein sequence ID" value="GJT43015.1"/>
    <property type="molecule type" value="Genomic_DNA"/>
</dbReference>
<proteinExistence type="predicted"/>
<evidence type="ECO:0000256" key="1">
    <source>
        <dbReference type="SAM" id="Phobius"/>
    </source>
</evidence>
<keyword evidence="1" id="KW-0812">Transmembrane</keyword>
<keyword evidence="1" id="KW-0472">Membrane</keyword>
<dbReference type="Proteomes" id="UP001151760">
    <property type="component" value="Unassembled WGS sequence"/>
</dbReference>
<dbReference type="InterPro" id="IPR020471">
    <property type="entry name" value="AKR"/>
</dbReference>
<name>A0ABQ5DVB8_9ASTR</name>
<reference evidence="2" key="1">
    <citation type="journal article" date="2022" name="Int. J. Mol. Sci.">
        <title>Draft Genome of Tanacetum Coccineum: Genomic Comparison of Closely Related Tanacetum-Family Plants.</title>
        <authorList>
            <person name="Yamashiro T."/>
            <person name="Shiraishi A."/>
            <person name="Nakayama K."/>
            <person name="Satake H."/>
        </authorList>
    </citation>
    <scope>NUCLEOTIDE SEQUENCE</scope>
</reference>
<sequence>MANEIRSFDLMNNTLKIPSVGLGTWQSEPGLVGQAVSVAVKVALGLLLLPLMSLAGYRHIDCAQLYANEKEVCKFTEV</sequence>
<accession>A0ABQ5DVB8</accession>
<evidence type="ECO:0000313" key="3">
    <source>
        <dbReference type="Proteomes" id="UP001151760"/>
    </source>
</evidence>
<keyword evidence="3" id="KW-1185">Reference proteome</keyword>
<organism evidence="2 3">
    <name type="scientific">Tanacetum coccineum</name>
    <dbReference type="NCBI Taxonomy" id="301880"/>
    <lineage>
        <taxon>Eukaryota</taxon>
        <taxon>Viridiplantae</taxon>
        <taxon>Streptophyta</taxon>
        <taxon>Embryophyta</taxon>
        <taxon>Tracheophyta</taxon>
        <taxon>Spermatophyta</taxon>
        <taxon>Magnoliopsida</taxon>
        <taxon>eudicotyledons</taxon>
        <taxon>Gunneridae</taxon>
        <taxon>Pentapetalae</taxon>
        <taxon>asterids</taxon>
        <taxon>campanulids</taxon>
        <taxon>Asterales</taxon>
        <taxon>Asteraceae</taxon>
        <taxon>Asteroideae</taxon>
        <taxon>Anthemideae</taxon>
        <taxon>Anthemidinae</taxon>
        <taxon>Tanacetum</taxon>
    </lineage>
</organism>
<dbReference type="Gene3D" id="3.20.20.100">
    <property type="entry name" value="NADP-dependent oxidoreductase domain"/>
    <property type="match status" value="1"/>
</dbReference>
<feature type="transmembrane region" description="Helical" evidence="1">
    <location>
        <begin position="31"/>
        <end position="49"/>
    </location>
</feature>
<protein>
    <submittedName>
        <fullName evidence="2">NADPH-dependent aldo-keto reductase, chloroplastic-like protein</fullName>
    </submittedName>
</protein>
<dbReference type="SUPFAM" id="SSF51430">
    <property type="entry name" value="NAD(P)-linked oxidoreductase"/>
    <property type="match status" value="1"/>
</dbReference>
<comment type="caution">
    <text evidence="2">The sequence shown here is derived from an EMBL/GenBank/DDBJ whole genome shotgun (WGS) entry which is preliminary data.</text>
</comment>
<gene>
    <name evidence="2" type="ORF">Tco_0951730</name>
</gene>
<dbReference type="InterPro" id="IPR036812">
    <property type="entry name" value="NAD(P)_OxRdtase_dom_sf"/>
</dbReference>
<dbReference type="PANTHER" id="PTHR11732">
    <property type="entry name" value="ALDO/KETO REDUCTASE"/>
    <property type="match status" value="1"/>
</dbReference>
<evidence type="ECO:0000313" key="2">
    <source>
        <dbReference type="EMBL" id="GJT43015.1"/>
    </source>
</evidence>
<keyword evidence="1" id="KW-1133">Transmembrane helix</keyword>